<feature type="signal peptide" evidence="1">
    <location>
        <begin position="1"/>
        <end position="20"/>
    </location>
</feature>
<sequence>MRFTLLTLFVAPFITAVVGAAVSPNNAGLQKKGEICIAEGDCCDSLKICCLGLVCYYPPAGVEGVCGVSFWSLPSGSCS</sequence>
<reference evidence="3" key="2">
    <citation type="submission" date="2015-01" db="EMBL/GenBank/DDBJ databases">
        <title>Evolutionary Origins and Diversification of the Mycorrhizal Mutualists.</title>
        <authorList>
            <consortium name="DOE Joint Genome Institute"/>
            <consortium name="Mycorrhizal Genomics Consortium"/>
            <person name="Kohler A."/>
            <person name="Kuo A."/>
            <person name="Nagy L.G."/>
            <person name="Floudas D."/>
            <person name="Copeland A."/>
            <person name="Barry K.W."/>
            <person name="Cichocki N."/>
            <person name="Veneault-Fourrey C."/>
            <person name="LaButti K."/>
            <person name="Lindquist E.A."/>
            <person name="Lipzen A."/>
            <person name="Lundell T."/>
            <person name="Morin E."/>
            <person name="Murat C."/>
            <person name="Riley R."/>
            <person name="Ohm R."/>
            <person name="Sun H."/>
            <person name="Tunlid A."/>
            <person name="Henrissat B."/>
            <person name="Grigoriev I.V."/>
            <person name="Hibbett D.S."/>
            <person name="Martin F."/>
        </authorList>
    </citation>
    <scope>NUCLEOTIDE SEQUENCE [LARGE SCALE GENOMIC DNA]</scope>
    <source>
        <strain evidence="3">441</strain>
    </source>
</reference>
<evidence type="ECO:0000313" key="3">
    <source>
        <dbReference type="Proteomes" id="UP000054018"/>
    </source>
</evidence>
<keyword evidence="3" id="KW-1185">Reference proteome</keyword>
<proteinExistence type="predicted"/>
<protein>
    <submittedName>
        <fullName evidence="2">Uncharacterized protein</fullName>
    </submittedName>
</protein>
<reference evidence="2 3" key="1">
    <citation type="submission" date="2014-04" db="EMBL/GenBank/DDBJ databases">
        <authorList>
            <consortium name="DOE Joint Genome Institute"/>
            <person name="Kuo A."/>
            <person name="Kohler A."/>
            <person name="Costa M.D."/>
            <person name="Nagy L.G."/>
            <person name="Floudas D."/>
            <person name="Copeland A."/>
            <person name="Barry K.W."/>
            <person name="Cichocki N."/>
            <person name="Veneault-Fourrey C."/>
            <person name="LaButti K."/>
            <person name="Lindquist E.A."/>
            <person name="Lipzen A."/>
            <person name="Lundell T."/>
            <person name="Morin E."/>
            <person name="Murat C."/>
            <person name="Sun H."/>
            <person name="Tunlid A."/>
            <person name="Henrissat B."/>
            <person name="Grigoriev I.V."/>
            <person name="Hibbett D.S."/>
            <person name="Martin F."/>
            <person name="Nordberg H.P."/>
            <person name="Cantor M.N."/>
            <person name="Hua S.X."/>
        </authorList>
    </citation>
    <scope>NUCLEOTIDE SEQUENCE [LARGE SCALE GENOMIC DNA]</scope>
    <source>
        <strain evidence="2 3">441</strain>
    </source>
</reference>
<evidence type="ECO:0000313" key="2">
    <source>
        <dbReference type="EMBL" id="KIK20030.1"/>
    </source>
</evidence>
<dbReference type="EMBL" id="KN833773">
    <property type="protein sequence ID" value="KIK20030.1"/>
    <property type="molecule type" value="Genomic_DNA"/>
</dbReference>
<evidence type="ECO:0000256" key="1">
    <source>
        <dbReference type="SAM" id="SignalP"/>
    </source>
</evidence>
<dbReference type="OrthoDB" id="2603675at2759"/>
<dbReference type="AlphaFoldDB" id="A0A0C9Y5Q2"/>
<dbReference type="Proteomes" id="UP000054018">
    <property type="component" value="Unassembled WGS sequence"/>
</dbReference>
<keyword evidence="1" id="KW-0732">Signal</keyword>
<feature type="non-terminal residue" evidence="2">
    <location>
        <position position="79"/>
    </location>
</feature>
<gene>
    <name evidence="2" type="ORF">PISMIDRAFT_682662</name>
</gene>
<name>A0A0C9Y5Q2_9AGAM</name>
<feature type="chain" id="PRO_5002206561" evidence="1">
    <location>
        <begin position="21"/>
        <end position="79"/>
    </location>
</feature>
<accession>A0A0C9Y5Q2</accession>
<dbReference type="HOGENOM" id="CLU_193186_0_0_1"/>
<organism evidence="2 3">
    <name type="scientific">Pisolithus microcarpus 441</name>
    <dbReference type="NCBI Taxonomy" id="765257"/>
    <lineage>
        <taxon>Eukaryota</taxon>
        <taxon>Fungi</taxon>
        <taxon>Dikarya</taxon>
        <taxon>Basidiomycota</taxon>
        <taxon>Agaricomycotina</taxon>
        <taxon>Agaricomycetes</taxon>
        <taxon>Agaricomycetidae</taxon>
        <taxon>Boletales</taxon>
        <taxon>Sclerodermatineae</taxon>
        <taxon>Pisolithaceae</taxon>
        <taxon>Pisolithus</taxon>
    </lineage>
</organism>